<feature type="region of interest" description="Disordered" evidence="1">
    <location>
        <begin position="273"/>
        <end position="310"/>
    </location>
</feature>
<name>A0A388KLQ0_CHABU</name>
<feature type="compositionally biased region" description="Basic and acidic residues" evidence="1">
    <location>
        <begin position="273"/>
        <end position="286"/>
    </location>
</feature>
<evidence type="ECO:0000256" key="1">
    <source>
        <dbReference type="SAM" id="MobiDB-lite"/>
    </source>
</evidence>
<keyword evidence="3" id="KW-1185">Reference proteome</keyword>
<feature type="region of interest" description="Disordered" evidence="1">
    <location>
        <begin position="556"/>
        <end position="587"/>
    </location>
</feature>
<reference evidence="2 3" key="1">
    <citation type="journal article" date="2018" name="Cell">
        <title>The Chara Genome: Secondary Complexity and Implications for Plant Terrestrialization.</title>
        <authorList>
            <person name="Nishiyama T."/>
            <person name="Sakayama H."/>
            <person name="Vries J.D."/>
            <person name="Buschmann H."/>
            <person name="Saint-Marcoux D."/>
            <person name="Ullrich K.K."/>
            <person name="Haas F.B."/>
            <person name="Vanderstraeten L."/>
            <person name="Becker D."/>
            <person name="Lang D."/>
            <person name="Vosolsobe S."/>
            <person name="Rombauts S."/>
            <person name="Wilhelmsson P.K.I."/>
            <person name="Janitza P."/>
            <person name="Kern R."/>
            <person name="Heyl A."/>
            <person name="Rumpler F."/>
            <person name="Villalobos L.I.A.C."/>
            <person name="Clay J.M."/>
            <person name="Skokan R."/>
            <person name="Toyoda A."/>
            <person name="Suzuki Y."/>
            <person name="Kagoshima H."/>
            <person name="Schijlen E."/>
            <person name="Tajeshwar N."/>
            <person name="Catarino B."/>
            <person name="Hetherington A.J."/>
            <person name="Saltykova A."/>
            <person name="Bonnot C."/>
            <person name="Breuninger H."/>
            <person name="Symeonidi A."/>
            <person name="Radhakrishnan G.V."/>
            <person name="Van Nieuwerburgh F."/>
            <person name="Deforce D."/>
            <person name="Chang C."/>
            <person name="Karol K.G."/>
            <person name="Hedrich R."/>
            <person name="Ulvskov P."/>
            <person name="Glockner G."/>
            <person name="Delwiche C.F."/>
            <person name="Petrasek J."/>
            <person name="Van de Peer Y."/>
            <person name="Friml J."/>
            <person name="Beilby M."/>
            <person name="Dolan L."/>
            <person name="Kohara Y."/>
            <person name="Sugano S."/>
            <person name="Fujiyama A."/>
            <person name="Delaux P.-M."/>
            <person name="Quint M."/>
            <person name="TheiBen G."/>
            <person name="Hagemann M."/>
            <person name="Harholt J."/>
            <person name="Dunand C."/>
            <person name="Zachgo S."/>
            <person name="Langdale J."/>
            <person name="Maumus F."/>
            <person name="Straeten D.V.D."/>
            <person name="Gould S.B."/>
            <person name="Rensing S.A."/>
        </authorList>
    </citation>
    <scope>NUCLEOTIDE SEQUENCE [LARGE SCALE GENOMIC DNA]</scope>
    <source>
        <strain evidence="2 3">S276</strain>
    </source>
</reference>
<protein>
    <submittedName>
        <fullName evidence="2">Uncharacterized protein</fullName>
    </submittedName>
</protein>
<evidence type="ECO:0000313" key="2">
    <source>
        <dbReference type="EMBL" id="GBG70984.1"/>
    </source>
</evidence>
<feature type="compositionally biased region" description="Basic and acidic residues" evidence="1">
    <location>
        <begin position="301"/>
        <end position="310"/>
    </location>
</feature>
<gene>
    <name evidence="2" type="ORF">CBR_g8284</name>
</gene>
<organism evidence="2 3">
    <name type="scientific">Chara braunii</name>
    <name type="common">Braun's stonewort</name>
    <dbReference type="NCBI Taxonomy" id="69332"/>
    <lineage>
        <taxon>Eukaryota</taxon>
        <taxon>Viridiplantae</taxon>
        <taxon>Streptophyta</taxon>
        <taxon>Charophyceae</taxon>
        <taxon>Charales</taxon>
        <taxon>Characeae</taxon>
        <taxon>Chara</taxon>
    </lineage>
</organism>
<accession>A0A388KLQ0</accession>
<dbReference type="AlphaFoldDB" id="A0A388KLQ0"/>
<dbReference type="EMBL" id="BFEA01000138">
    <property type="protein sequence ID" value="GBG70984.1"/>
    <property type="molecule type" value="Genomic_DNA"/>
</dbReference>
<sequence>MSGVGWMMELALAGKYELREDPLTIENGALQVGKHEKMIGGVYLLANALLQEETVRNTVLDQEEEVEPGGGDNVIHEREDDDFEKGLIPLGAAMPRGRGGAEPVGTPLRATRQRTRMRTRREDRPPVFRGGNIELFLMEFERHAREFGWDSTKMLREVRGVGEWADPIAKMVRESLSWQDFGRRMEVLHPSPLGRDGQPIRFDSTNLGEFLWAYDRYADELGILGEQSVGSFLLFVRHHIRPFVRSIVAFPMNWGHCKKLLWNYYTPARQAGERRGVEKRKREPGTEARGTFEQGASPGAQREEKAGDLKRELDRQGKELTAVKADMESVSAENEAVRQVNQTLNKVTDALRAYLCAQLTFFQVKETEWEKRIRDLEAKYTQQAPTRVVDWAEVQKFEIREQPAEEVLKREKEVEMADQQEDEKIPLIDKEMLEQPGVVVGKGAEVGEFEWRLPVGLTLGHEPAVPQEGLPVEAMRVGEVPPTIRKETAGQQEGQESVGQTMVGTEQRVDLRDCQKSTMLQEVPVATDLRDVVGYWATGSGSEGRVGEPGMPADDRAACPASSGVPQQEVTSKISTTPSSVPSLEGEKMTQKKLGKCFYCKRGKHRSDDCPKSLKDEANELCTRESSGVWRDRNRNLVPKTHDGVRAQLYRQLQGDMSDQE</sequence>
<dbReference type="Proteomes" id="UP000265515">
    <property type="component" value="Unassembled WGS sequence"/>
</dbReference>
<proteinExistence type="predicted"/>
<comment type="caution">
    <text evidence="2">The sequence shown here is derived from an EMBL/GenBank/DDBJ whole genome shotgun (WGS) entry which is preliminary data.</text>
</comment>
<feature type="compositionally biased region" description="Polar residues" evidence="1">
    <location>
        <begin position="564"/>
        <end position="582"/>
    </location>
</feature>
<evidence type="ECO:0000313" key="3">
    <source>
        <dbReference type="Proteomes" id="UP000265515"/>
    </source>
</evidence>
<dbReference type="Gramene" id="GBG70984">
    <property type="protein sequence ID" value="GBG70984"/>
    <property type="gene ID" value="CBR_g8284"/>
</dbReference>